<evidence type="ECO:0000313" key="2">
    <source>
        <dbReference type="EMBL" id="MFD2829407.1"/>
    </source>
</evidence>
<organism evidence="2 3">
    <name type="scientific">Corticicoccus populi</name>
    <dbReference type="NCBI Taxonomy" id="1812821"/>
    <lineage>
        <taxon>Bacteria</taxon>
        <taxon>Bacillati</taxon>
        <taxon>Bacillota</taxon>
        <taxon>Bacilli</taxon>
        <taxon>Bacillales</taxon>
        <taxon>Staphylococcaceae</taxon>
        <taxon>Corticicoccus</taxon>
    </lineage>
</organism>
<accession>A0ABW5WSC2</accession>
<protein>
    <submittedName>
        <fullName evidence="2">Asp23/Gls24 family envelope stress response protein</fullName>
    </submittedName>
</protein>
<dbReference type="PANTHER" id="PTHR34297">
    <property type="entry name" value="HYPOTHETICAL CYTOSOLIC PROTEIN-RELATED"/>
    <property type="match status" value="1"/>
</dbReference>
<gene>
    <name evidence="2" type="ORF">ACFSX4_02940</name>
</gene>
<evidence type="ECO:0000256" key="1">
    <source>
        <dbReference type="ARBA" id="ARBA00005721"/>
    </source>
</evidence>
<dbReference type="InterPro" id="IPR005531">
    <property type="entry name" value="Asp23"/>
</dbReference>
<dbReference type="Pfam" id="PF03780">
    <property type="entry name" value="Asp23"/>
    <property type="match status" value="1"/>
</dbReference>
<dbReference type="PANTHER" id="PTHR34297:SF1">
    <property type="entry name" value="ASP23_GLS24 FAMILY ENVELOPE STRESS RESPONSE PROTEIN"/>
    <property type="match status" value="1"/>
</dbReference>
<sequence>MNIQSENSSYGIIDISPEVIEVIANIAVTETKGVKGLLNNFASGNLEKIGKKYRGRGVKVDTREDSLKLSIYVTLDTDNNVHKVAESIQKNVSHAIRTMLDAKVDEVNVHIVNIVK</sequence>
<dbReference type="EMBL" id="JBHUOQ010000001">
    <property type="protein sequence ID" value="MFD2829407.1"/>
    <property type="molecule type" value="Genomic_DNA"/>
</dbReference>
<keyword evidence="3" id="KW-1185">Reference proteome</keyword>
<reference evidence="3" key="1">
    <citation type="journal article" date="2019" name="Int. J. Syst. Evol. Microbiol.">
        <title>The Global Catalogue of Microorganisms (GCM) 10K type strain sequencing project: providing services to taxonomists for standard genome sequencing and annotation.</title>
        <authorList>
            <consortium name="The Broad Institute Genomics Platform"/>
            <consortium name="The Broad Institute Genome Sequencing Center for Infectious Disease"/>
            <person name="Wu L."/>
            <person name="Ma J."/>
        </authorList>
    </citation>
    <scope>NUCLEOTIDE SEQUENCE [LARGE SCALE GENOMIC DNA]</scope>
    <source>
        <strain evidence="3">KCTC 33575</strain>
    </source>
</reference>
<name>A0ABW5WSC2_9STAP</name>
<comment type="caution">
    <text evidence="2">The sequence shown here is derived from an EMBL/GenBank/DDBJ whole genome shotgun (WGS) entry which is preliminary data.</text>
</comment>
<dbReference type="RefSeq" id="WP_377771379.1">
    <property type="nucleotide sequence ID" value="NZ_JBHUOQ010000001.1"/>
</dbReference>
<proteinExistence type="inferred from homology"/>
<evidence type="ECO:0000313" key="3">
    <source>
        <dbReference type="Proteomes" id="UP001597519"/>
    </source>
</evidence>
<dbReference type="Proteomes" id="UP001597519">
    <property type="component" value="Unassembled WGS sequence"/>
</dbReference>
<comment type="similarity">
    <text evidence="1">Belongs to the asp23 family.</text>
</comment>